<dbReference type="OrthoDB" id="9810122at2"/>
<accession>I1CWL7</accession>
<organism evidence="3 4">
    <name type="scientific">Saccharomonospora glauca K62</name>
    <dbReference type="NCBI Taxonomy" id="928724"/>
    <lineage>
        <taxon>Bacteria</taxon>
        <taxon>Bacillati</taxon>
        <taxon>Actinomycetota</taxon>
        <taxon>Actinomycetes</taxon>
        <taxon>Pseudonocardiales</taxon>
        <taxon>Pseudonocardiaceae</taxon>
        <taxon>Saccharomonospora</taxon>
    </lineage>
</organism>
<evidence type="ECO:0000259" key="2">
    <source>
        <dbReference type="Pfam" id="PF05050"/>
    </source>
</evidence>
<dbReference type="HOGENOM" id="CLU_049570_0_0_11"/>
<keyword evidence="3" id="KW-0808">Transferase</keyword>
<dbReference type="eggNOG" id="COG1196">
    <property type="taxonomic scope" value="Bacteria"/>
</dbReference>
<dbReference type="Proteomes" id="UP000005087">
    <property type="component" value="Chromosome"/>
</dbReference>
<sequence length="320" mass="36345">MISYAQNAEDVVLARLFRTQSEGRYVDVGAGDPVEDSVTKHFYEKGWSGINIEPVPELADRLRKARPRDVTLQLALGATKGKATLHVVPDAWGRATLDERLAQRYRERERWRVEDVETEITTLAAVLDEHPGDVDFLKVDVEGAEREVFEGADWTRHRPRVLLVEATEPGSPTPAHEQWEPILLDAGYRCALFDGLNRFYAQADDEEALACLSVPANVFDEFERHEVARMREQAEKTAVARAGESGYIRRLEQRLQQEQKERERDAAYLATLEKAVEAERRHAAKAARYFSALEKRIAELEAAARTSAQYIAMLENKLNQ</sequence>
<dbReference type="EMBL" id="CM001484">
    <property type="protein sequence ID" value="EIE97091.1"/>
    <property type="molecule type" value="Genomic_DNA"/>
</dbReference>
<feature type="coiled-coil region" evidence="1">
    <location>
        <begin position="248"/>
        <end position="303"/>
    </location>
</feature>
<dbReference type="STRING" id="928724.SacglDRAFT_00127"/>
<protein>
    <submittedName>
        <fullName evidence="3">Methyltransferase, FkbM family</fullName>
    </submittedName>
</protein>
<keyword evidence="4" id="KW-1185">Reference proteome</keyword>
<dbReference type="NCBIfam" id="TIGR01444">
    <property type="entry name" value="fkbM_fam"/>
    <property type="match status" value="1"/>
</dbReference>
<dbReference type="InterPro" id="IPR052514">
    <property type="entry name" value="SAM-dependent_MTase"/>
</dbReference>
<dbReference type="SUPFAM" id="SSF53335">
    <property type="entry name" value="S-adenosyl-L-methionine-dependent methyltransferases"/>
    <property type="match status" value="1"/>
</dbReference>
<dbReference type="Pfam" id="PF05050">
    <property type="entry name" value="Methyltransf_21"/>
    <property type="match status" value="1"/>
</dbReference>
<proteinExistence type="predicted"/>
<dbReference type="InterPro" id="IPR029063">
    <property type="entry name" value="SAM-dependent_MTases_sf"/>
</dbReference>
<dbReference type="AlphaFoldDB" id="I1CWL7"/>
<evidence type="ECO:0000313" key="4">
    <source>
        <dbReference type="Proteomes" id="UP000005087"/>
    </source>
</evidence>
<evidence type="ECO:0000256" key="1">
    <source>
        <dbReference type="SAM" id="Coils"/>
    </source>
</evidence>
<reference evidence="3 4" key="1">
    <citation type="submission" date="2011-09" db="EMBL/GenBank/DDBJ databases">
        <authorList>
            <consortium name="US DOE Joint Genome Institute (JGI-PGF)"/>
            <person name="Lucas S."/>
            <person name="Han J."/>
            <person name="Lapidus A."/>
            <person name="Cheng J.-F."/>
            <person name="Goodwin L."/>
            <person name="Pitluck S."/>
            <person name="Peters L."/>
            <person name="Land M.L."/>
            <person name="Hauser L."/>
            <person name="Brambilla E."/>
            <person name="Klenk H.-P."/>
            <person name="Woyke T.J."/>
        </authorList>
    </citation>
    <scope>NUCLEOTIDE SEQUENCE [LARGE SCALE GENOMIC DNA]</scope>
    <source>
        <strain evidence="3 4">K62</strain>
    </source>
</reference>
<dbReference type="PANTHER" id="PTHR34203">
    <property type="entry name" value="METHYLTRANSFERASE, FKBM FAMILY PROTEIN"/>
    <property type="match status" value="1"/>
</dbReference>
<evidence type="ECO:0000313" key="3">
    <source>
        <dbReference type="EMBL" id="EIE97091.1"/>
    </source>
</evidence>
<reference evidence="4" key="2">
    <citation type="submission" date="2012-01" db="EMBL/GenBank/DDBJ databases">
        <title>Noncontiguous Finished sequence of chromosome of Saccharomonospora glauca K62.</title>
        <authorList>
            <consortium name="US DOE Joint Genome Institute"/>
            <person name="Lucas S."/>
            <person name="Han J."/>
            <person name="Lapidus A."/>
            <person name="Cheng J.-F."/>
            <person name="Goodwin L."/>
            <person name="Pitluck S."/>
            <person name="Peters L."/>
            <person name="Mikhailova N."/>
            <person name="Held B."/>
            <person name="Detter J.C."/>
            <person name="Han C."/>
            <person name="Tapia R."/>
            <person name="Land M."/>
            <person name="Hauser L."/>
            <person name="Kyrpides N."/>
            <person name="Ivanova N."/>
            <person name="Pagani I."/>
            <person name="Brambilla E.-M."/>
            <person name="Klenk H.-P."/>
            <person name="Woyke T."/>
        </authorList>
    </citation>
    <scope>NUCLEOTIDE SEQUENCE [LARGE SCALE GENOMIC DNA]</scope>
    <source>
        <strain evidence="4">K62</strain>
    </source>
</reference>
<gene>
    <name evidence="3" type="ORF">SacglDRAFT_00127</name>
</gene>
<feature type="domain" description="Methyltransferase FkbM" evidence="2">
    <location>
        <begin position="27"/>
        <end position="190"/>
    </location>
</feature>
<dbReference type="PANTHER" id="PTHR34203:SF15">
    <property type="entry name" value="SLL1173 PROTEIN"/>
    <property type="match status" value="1"/>
</dbReference>
<dbReference type="GO" id="GO:0008168">
    <property type="term" value="F:methyltransferase activity"/>
    <property type="evidence" value="ECO:0007669"/>
    <property type="project" value="UniProtKB-KW"/>
</dbReference>
<dbReference type="GO" id="GO:0032259">
    <property type="term" value="P:methylation"/>
    <property type="evidence" value="ECO:0007669"/>
    <property type="project" value="UniProtKB-KW"/>
</dbReference>
<dbReference type="RefSeq" id="WP_005460823.1">
    <property type="nucleotide sequence ID" value="NZ_CM001484.1"/>
</dbReference>
<name>I1CWL7_9PSEU</name>
<keyword evidence="1" id="KW-0175">Coiled coil</keyword>
<keyword evidence="3" id="KW-0489">Methyltransferase</keyword>
<dbReference type="InterPro" id="IPR006342">
    <property type="entry name" value="FkbM_mtfrase"/>
</dbReference>
<dbReference type="Gene3D" id="3.40.50.150">
    <property type="entry name" value="Vaccinia Virus protein VP39"/>
    <property type="match status" value="1"/>
</dbReference>